<sequence>MPTKVPIDDLAYEQSIDKELKDLLKDPQASIKFHKLSWSSTPDEPQKFFYANVDSFNIRPYVPASLRPLVFELFHGLAHPSAKITERMLRKFYIWPKISDDVALYCKACIPCQQSKITRHNKPAPMHFDAPDSKFQHIHVDLVGPLPEVQGYSYLLTMIDRFSRWPEAVPVKDVTAETVTEGILQHWISRFGIPSVITTDQGRQFEGSVFRRFAESLSFEHIHTTPYHPQSNGVVERWHRDLKAALMCRGPSDEWLAALPSVMLGLRARCILDTDMSPAEMLYDKTLRIPGVFCDYDNEELDVEAFRNPFLRHMAAIKPLEFERKSNVKPFYYQDLDTCSHVFKLIKAGKRVLMRPYTGPHKVVGRHASRKHMDIMVNNKRCTVSVNHLKPAYILSELLQIPETSQSSVNDPDKTLALTPQRSDVTESLIDLAADTAEKGSPNKVIDQSGQKGTLPPLIPSTSSHANHSAVKRKASTESSEPSSKISKDSSHE</sequence>
<dbReference type="Pfam" id="PF00665">
    <property type="entry name" value="rve"/>
    <property type="match status" value="1"/>
</dbReference>
<accession>A0ABD2WX32</accession>
<evidence type="ECO:0000259" key="3">
    <source>
        <dbReference type="PROSITE" id="PS50994"/>
    </source>
</evidence>
<dbReference type="InterPro" id="IPR050951">
    <property type="entry name" value="Retrovirus_Pol_polyprotein"/>
</dbReference>
<keyword evidence="5" id="KW-1185">Reference proteome</keyword>
<dbReference type="PROSITE" id="PS50994">
    <property type="entry name" value="INTEGRASE"/>
    <property type="match status" value="1"/>
</dbReference>
<gene>
    <name evidence="4" type="ORF">TKK_008453</name>
</gene>
<comment type="caution">
    <text evidence="4">The sequence shown here is derived from an EMBL/GenBank/DDBJ whole genome shotgun (WGS) entry which is preliminary data.</text>
</comment>
<name>A0ABD2WX32_9HYME</name>
<evidence type="ECO:0000256" key="2">
    <source>
        <dbReference type="SAM" id="MobiDB-lite"/>
    </source>
</evidence>
<dbReference type="EC" id="2.7.7.49" evidence="1"/>
<dbReference type="Gene3D" id="3.30.420.10">
    <property type="entry name" value="Ribonuclease H-like superfamily/Ribonuclease H"/>
    <property type="match status" value="1"/>
</dbReference>
<protein>
    <recommendedName>
        <fullName evidence="1">RNA-directed DNA polymerase</fullName>
        <ecNumber evidence="1">2.7.7.49</ecNumber>
    </recommendedName>
</protein>
<dbReference type="InterPro" id="IPR001584">
    <property type="entry name" value="Integrase_cat-core"/>
</dbReference>
<feature type="region of interest" description="Disordered" evidence="2">
    <location>
        <begin position="436"/>
        <end position="493"/>
    </location>
</feature>
<evidence type="ECO:0000313" key="5">
    <source>
        <dbReference type="Proteomes" id="UP001627154"/>
    </source>
</evidence>
<dbReference type="PANTHER" id="PTHR37984">
    <property type="entry name" value="PROTEIN CBG26694"/>
    <property type="match status" value="1"/>
</dbReference>
<dbReference type="InterPro" id="IPR012337">
    <property type="entry name" value="RNaseH-like_sf"/>
</dbReference>
<dbReference type="Proteomes" id="UP001627154">
    <property type="component" value="Unassembled WGS sequence"/>
</dbReference>
<feature type="domain" description="Integrase catalytic" evidence="3">
    <location>
        <begin position="127"/>
        <end position="286"/>
    </location>
</feature>
<dbReference type="Gene3D" id="1.10.340.70">
    <property type="match status" value="1"/>
</dbReference>
<dbReference type="SUPFAM" id="SSF53098">
    <property type="entry name" value="Ribonuclease H-like"/>
    <property type="match status" value="1"/>
</dbReference>
<dbReference type="AlphaFoldDB" id="A0ABD2WX32"/>
<proteinExistence type="predicted"/>
<dbReference type="PANTHER" id="PTHR37984:SF5">
    <property type="entry name" value="PROTEIN NYNRIN-LIKE"/>
    <property type="match status" value="1"/>
</dbReference>
<dbReference type="GO" id="GO:0003964">
    <property type="term" value="F:RNA-directed DNA polymerase activity"/>
    <property type="evidence" value="ECO:0007669"/>
    <property type="project" value="UniProtKB-EC"/>
</dbReference>
<dbReference type="InterPro" id="IPR036397">
    <property type="entry name" value="RNaseH_sf"/>
</dbReference>
<reference evidence="4 5" key="1">
    <citation type="journal article" date="2024" name="bioRxiv">
        <title>A reference genome for Trichogramma kaykai: A tiny desert-dwelling parasitoid wasp with competing sex-ratio distorters.</title>
        <authorList>
            <person name="Culotta J."/>
            <person name="Lindsey A.R."/>
        </authorList>
    </citation>
    <scope>NUCLEOTIDE SEQUENCE [LARGE SCALE GENOMIC DNA]</scope>
    <source>
        <strain evidence="4 5">KSX58</strain>
    </source>
</reference>
<dbReference type="InterPro" id="IPR041588">
    <property type="entry name" value="Integrase_H2C2"/>
</dbReference>
<evidence type="ECO:0000256" key="1">
    <source>
        <dbReference type="ARBA" id="ARBA00012493"/>
    </source>
</evidence>
<dbReference type="Pfam" id="PF17921">
    <property type="entry name" value="Integrase_H2C2"/>
    <property type="match status" value="1"/>
</dbReference>
<organism evidence="4 5">
    <name type="scientific">Trichogramma kaykai</name>
    <dbReference type="NCBI Taxonomy" id="54128"/>
    <lineage>
        <taxon>Eukaryota</taxon>
        <taxon>Metazoa</taxon>
        <taxon>Ecdysozoa</taxon>
        <taxon>Arthropoda</taxon>
        <taxon>Hexapoda</taxon>
        <taxon>Insecta</taxon>
        <taxon>Pterygota</taxon>
        <taxon>Neoptera</taxon>
        <taxon>Endopterygota</taxon>
        <taxon>Hymenoptera</taxon>
        <taxon>Apocrita</taxon>
        <taxon>Proctotrupomorpha</taxon>
        <taxon>Chalcidoidea</taxon>
        <taxon>Trichogrammatidae</taxon>
        <taxon>Trichogramma</taxon>
    </lineage>
</organism>
<dbReference type="FunFam" id="3.30.420.10:FF:000032">
    <property type="entry name" value="Retrovirus-related Pol polyprotein from transposon 297-like Protein"/>
    <property type="match status" value="1"/>
</dbReference>
<evidence type="ECO:0000313" key="4">
    <source>
        <dbReference type="EMBL" id="KAL3397689.1"/>
    </source>
</evidence>
<dbReference type="EMBL" id="JBJJXI010000061">
    <property type="protein sequence ID" value="KAL3397689.1"/>
    <property type="molecule type" value="Genomic_DNA"/>
</dbReference>